<dbReference type="Pfam" id="PF11239">
    <property type="entry name" value="DUF3040"/>
    <property type="match status" value="1"/>
</dbReference>
<keyword evidence="3" id="KW-1185">Reference proteome</keyword>
<keyword evidence="1" id="KW-0812">Transmembrane</keyword>
<sequence length="116" mass="12571">MKLSDDEELKLGALERALRAEDPRLDHRLARMRPGGPRSLNAVLVLSVLVALGVVLAALGDLFAVPAVLAAGLILTATVPTLAVIWWARRYYCRYCAGKWPAPAQVCPRCARPTPV</sequence>
<feature type="transmembrane region" description="Helical" evidence="1">
    <location>
        <begin position="40"/>
        <end position="59"/>
    </location>
</feature>
<dbReference type="RefSeq" id="WP_184841125.1">
    <property type="nucleotide sequence ID" value="NZ_BAAAVN010000002.1"/>
</dbReference>
<protein>
    <submittedName>
        <fullName evidence="2">Flp pilus assembly protein TadB</fullName>
    </submittedName>
</protein>
<keyword evidence="1" id="KW-0472">Membrane</keyword>
<dbReference type="EMBL" id="JACHNF010000001">
    <property type="protein sequence ID" value="MBB5983257.1"/>
    <property type="molecule type" value="Genomic_DNA"/>
</dbReference>
<gene>
    <name evidence="2" type="ORF">HDA44_006598</name>
</gene>
<comment type="caution">
    <text evidence="2">The sequence shown here is derived from an EMBL/GenBank/DDBJ whole genome shotgun (WGS) entry which is preliminary data.</text>
</comment>
<dbReference type="AlphaFoldDB" id="A0A841E4F1"/>
<organism evidence="2 3">
    <name type="scientific">Kribbella solani</name>
    <dbReference type="NCBI Taxonomy" id="236067"/>
    <lineage>
        <taxon>Bacteria</taxon>
        <taxon>Bacillati</taxon>
        <taxon>Actinomycetota</taxon>
        <taxon>Actinomycetes</taxon>
        <taxon>Propionibacteriales</taxon>
        <taxon>Kribbellaceae</taxon>
        <taxon>Kribbella</taxon>
    </lineage>
</organism>
<reference evidence="2 3" key="1">
    <citation type="submission" date="2020-08" db="EMBL/GenBank/DDBJ databases">
        <title>Sequencing the genomes of 1000 actinobacteria strains.</title>
        <authorList>
            <person name="Klenk H.-P."/>
        </authorList>
    </citation>
    <scope>NUCLEOTIDE SEQUENCE [LARGE SCALE GENOMIC DNA]</scope>
    <source>
        <strain evidence="2 3">DSM 17294</strain>
    </source>
</reference>
<evidence type="ECO:0000256" key="1">
    <source>
        <dbReference type="SAM" id="Phobius"/>
    </source>
</evidence>
<name>A0A841E4F1_9ACTN</name>
<dbReference type="Proteomes" id="UP000558997">
    <property type="component" value="Unassembled WGS sequence"/>
</dbReference>
<proteinExistence type="predicted"/>
<feature type="transmembrane region" description="Helical" evidence="1">
    <location>
        <begin position="65"/>
        <end position="88"/>
    </location>
</feature>
<evidence type="ECO:0000313" key="3">
    <source>
        <dbReference type="Proteomes" id="UP000558997"/>
    </source>
</evidence>
<keyword evidence="1" id="KW-1133">Transmembrane helix</keyword>
<accession>A0A841E4F1</accession>
<evidence type="ECO:0000313" key="2">
    <source>
        <dbReference type="EMBL" id="MBB5983257.1"/>
    </source>
</evidence>
<dbReference type="InterPro" id="IPR021401">
    <property type="entry name" value="DUF3040"/>
</dbReference>